<reference evidence="2" key="2">
    <citation type="journal article" date="2015" name="Data Brief">
        <title>Shoot transcriptome of the giant reed, Arundo donax.</title>
        <authorList>
            <person name="Barrero R.A."/>
            <person name="Guerrero F.D."/>
            <person name="Moolhuijzen P."/>
            <person name="Goolsby J.A."/>
            <person name="Tidwell J."/>
            <person name="Bellgard S.E."/>
            <person name="Bellgard M.I."/>
        </authorList>
    </citation>
    <scope>NUCLEOTIDE SEQUENCE</scope>
    <source>
        <tissue evidence="2">Shoot tissue taken approximately 20 cm above the soil surface</tissue>
    </source>
</reference>
<evidence type="ECO:0000256" key="1">
    <source>
        <dbReference type="SAM" id="Phobius"/>
    </source>
</evidence>
<organism evidence="2">
    <name type="scientific">Arundo donax</name>
    <name type="common">Giant reed</name>
    <name type="synonym">Donax arundinaceus</name>
    <dbReference type="NCBI Taxonomy" id="35708"/>
    <lineage>
        <taxon>Eukaryota</taxon>
        <taxon>Viridiplantae</taxon>
        <taxon>Streptophyta</taxon>
        <taxon>Embryophyta</taxon>
        <taxon>Tracheophyta</taxon>
        <taxon>Spermatophyta</taxon>
        <taxon>Magnoliopsida</taxon>
        <taxon>Liliopsida</taxon>
        <taxon>Poales</taxon>
        <taxon>Poaceae</taxon>
        <taxon>PACMAD clade</taxon>
        <taxon>Arundinoideae</taxon>
        <taxon>Arundineae</taxon>
        <taxon>Arundo</taxon>
    </lineage>
</organism>
<dbReference type="EMBL" id="GBRH01161476">
    <property type="protein sequence ID" value="JAE36420.1"/>
    <property type="molecule type" value="Transcribed_RNA"/>
</dbReference>
<accession>A0A0A9HGV3</accession>
<keyword evidence="1" id="KW-1133">Transmembrane helix</keyword>
<name>A0A0A9HGV3_ARUDO</name>
<protein>
    <submittedName>
        <fullName evidence="2">Uncharacterized protein</fullName>
    </submittedName>
</protein>
<keyword evidence="1" id="KW-0812">Transmembrane</keyword>
<keyword evidence="1" id="KW-0472">Membrane</keyword>
<reference evidence="2" key="1">
    <citation type="submission" date="2014-09" db="EMBL/GenBank/DDBJ databases">
        <authorList>
            <person name="Magalhaes I.L.F."/>
            <person name="Oliveira U."/>
            <person name="Santos F.R."/>
            <person name="Vidigal T.H.D.A."/>
            <person name="Brescovit A.D."/>
            <person name="Santos A.J."/>
        </authorList>
    </citation>
    <scope>NUCLEOTIDE SEQUENCE</scope>
    <source>
        <tissue evidence="2">Shoot tissue taken approximately 20 cm above the soil surface</tissue>
    </source>
</reference>
<proteinExistence type="predicted"/>
<dbReference type="AlphaFoldDB" id="A0A0A9HGV3"/>
<evidence type="ECO:0000313" key="2">
    <source>
        <dbReference type="EMBL" id="JAE36420.1"/>
    </source>
</evidence>
<feature type="transmembrane region" description="Helical" evidence="1">
    <location>
        <begin position="20"/>
        <end position="38"/>
    </location>
</feature>
<sequence>MFISLEASYTADSPSCFCSYFLIMNALFVYTIPSLSFLRSYNKL</sequence>